<dbReference type="InterPro" id="IPR009081">
    <property type="entry name" value="PP-bd_ACP"/>
</dbReference>
<reference evidence="12" key="1">
    <citation type="submission" date="2017-09" db="EMBL/GenBank/DDBJ databases">
        <title>Polyketide synthases of a Diaporthe helianthi virulent isolate.</title>
        <authorList>
            <person name="Baroncelli R."/>
        </authorList>
    </citation>
    <scope>NUCLEOTIDE SEQUENCE [LARGE SCALE GENOMIC DNA]</scope>
    <source>
        <strain evidence="12">7/96</strain>
    </source>
</reference>
<keyword evidence="13" id="KW-1185">Reference proteome</keyword>
<dbReference type="GO" id="GO:0006633">
    <property type="term" value="P:fatty acid biosynthetic process"/>
    <property type="evidence" value="ECO:0007669"/>
    <property type="project" value="TreeGrafter"/>
</dbReference>
<dbReference type="InterPro" id="IPR020806">
    <property type="entry name" value="PKS_PP-bd"/>
</dbReference>
<keyword evidence="2" id="KW-0597">Phosphoprotein</keyword>
<dbReference type="Proteomes" id="UP000094444">
    <property type="component" value="Unassembled WGS sequence"/>
</dbReference>
<dbReference type="SMART" id="SM00823">
    <property type="entry name" value="PKS_PP"/>
    <property type="match status" value="1"/>
</dbReference>
<feature type="region of interest" description="N-terminal hotdog fold" evidence="8">
    <location>
        <begin position="163"/>
        <end position="297"/>
    </location>
</feature>
<dbReference type="InterPro" id="IPR013968">
    <property type="entry name" value="PKS_KR"/>
</dbReference>
<feature type="domain" description="Carrier" evidence="10">
    <location>
        <begin position="1624"/>
        <end position="1699"/>
    </location>
</feature>
<keyword evidence="3" id="KW-0489">Methyltransferase</keyword>
<evidence type="ECO:0000256" key="6">
    <source>
        <dbReference type="ARBA" id="ARBA00023002"/>
    </source>
</evidence>
<feature type="domain" description="PKS/mFAS DH" evidence="11">
    <location>
        <begin position="163"/>
        <end position="465"/>
    </location>
</feature>
<name>A0A2P5I399_DIAHE</name>
<dbReference type="GO" id="GO:0004312">
    <property type="term" value="F:fatty acid synthase activity"/>
    <property type="evidence" value="ECO:0007669"/>
    <property type="project" value="TreeGrafter"/>
</dbReference>
<gene>
    <name evidence="12" type="ORF">DHEL01_v204625</name>
</gene>
<dbReference type="InterPro" id="IPR036291">
    <property type="entry name" value="NAD(P)-bd_dom_sf"/>
</dbReference>
<dbReference type="Gene3D" id="3.40.50.720">
    <property type="entry name" value="NAD(P)-binding Rossmann-like Domain"/>
    <property type="match status" value="2"/>
</dbReference>
<evidence type="ECO:0000313" key="13">
    <source>
        <dbReference type="Proteomes" id="UP000094444"/>
    </source>
</evidence>
<dbReference type="InParanoid" id="A0A2P5I399"/>
<keyword evidence="1" id="KW-0596">Phosphopantetheine</keyword>
<feature type="active site" description="Proton donor; for dehydratase activity" evidence="8">
    <location>
        <position position="372"/>
    </location>
</feature>
<dbReference type="GO" id="GO:0032259">
    <property type="term" value="P:methylation"/>
    <property type="evidence" value="ECO:0007669"/>
    <property type="project" value="UniProtKB-KW"/>
</dbReference>
<evidence type="ECO:0000256" key="1">
    <source>
        <dbReference type="ARBA" id="ARBA00022450"/>
    </source>
</evidence>
<evidence type="ECO:0000256" key="3">
    <source>
        <dbReference type="ARBA" id="ARBA00022603"/>
    </source>
</evidence>
<dbReference type="CDD" id="cd02440">
    <property type="entry name" value="AdoMet_MTases"/>
    <property type="match status" value="1"/>
</dbReference>
<dbReference type="GO" id="GO:0009403">
    <property type="term" value="P:toxin biosynthetic process"/>
    <property type="evidence" value="ECO:0007669"/>
    <property type="project" value="UniProtKB-ARBA"/>
</dbReference>
<dbReference type="GO" id="GO:0031177">
    <property type="term" value="F:phosphopantetheine binding"/>
    <property type="evidence" value="ECO:0007669"/>
    <property type="project" value="InterPro"/>
</dbReference>
<dbReference type="InterPro" id="IPR049900">
    <property type="entry name" value="PKS_mFAS_DH"/>
</dbReference>
<dbReference type="Pfam" id="PF14765">
    <property type="entry name" value="PS-DH"/>
    <property type="match status" value="1"/>
</dbReference>
<feature type="compositionally biased region" description="Polar residues" evidence="9">
    <location>
        <begin position="1721"/>
        <end position="1741"/>
    </location>
</feature>
<dbReference type="InterPro" id="IPR050091">
    <property type="entry name" value="PKS_NRPS_Biosynth_Enz"/>
</dbReference>
<dbReference type="PANTHER" id="PTHR43775:SF20">
    <property type="entry name" value="HYBRID PKS-NRPS SYNTHETASE APDA"/>
    <property type="match status" value="1"/>
</dbReference>
<dbReference type="PROSITE" id="PS50075">
    <property type="entry name" value="CARRIER"/>
    <property type="match status" value="1"/>
</dbReference>
<evidence type="ECO:0000256" key="5">
    <source>
        <dbReference type="ARBA" id="ARBA00022737"/>
    </source>
</evidence>
<dbReference type="Gene3D" id="3.40.50.150">
    <property type="entry name" value="Vaccinia Virus protein VP39"/>
    <property type="match status" value="1"/>
</dbReference>
<dbReference type="InterPro" id="IPR013217">
    <property type="entry name" value="Methyltransf_12"/>
</dbReference>
<evidence type="ECO:0000256" key="9">
    <source>
        <dbReference type="SAM" id="MobiDB-lite"/>
    </source>
</evidence>
<evidence type="ECO:0000256" key="7">
    <source>
        <dbReference type="ARBA" id="ARBA00023268"/>
    </source>
</evidence>
<dbReference type="GO" id="GO:0008168">
    <property type="term" value="F:methyltransferase activity"/>
    <property type="evidence" value="ECO:0007669"/>
    <property type="project" value="UniProtKB-KW"/>
</dbReference>
<dbReference type="Pfam" id="PF08242">
    <property type="entry name" value="Methyltransf_12"/>
    <property type="match status" value="1"/>
</dbReference>
<dbReference type="SUPFAM" id="SSF51735">
    <property type="entry name" value="NAD(P)-binding Rossmann-fold domains"/>
    <property type="match status" value="2"/>
</dbReference>
<protein>
    <submittedName>
        <fullName evidence="12">Polyketide synthase</fullName>
    </submittedName>
</protein>
<dbReference type="Pfam" id="PF21089">
    <property type="entry name" value="PKS_DH_N"/>
    <property type="match status" value="1"/>
</dbReference>
<dbReference type="Pfam" id="PF00550">
    <property type="entry name" value="PP-binding"/>
    <property type="match status" value="1"/>
</dbReference>
<dbReference type="Pfam" id="PF00668">
    <property type="entry name" value="Condensation"/>
    <property type="match status" value="1"/>
</dbReference>
<dbReference type="Gene3D" id="3.10.129.110">
    <property type="entry name" value="Polyketide synthase dehydratase"/>
    <property type="match status" value="1"/>
</dbReference>
<dbReference type="InterPro" id="IPR023213">
    <property type="entry name" value="CAT-like_dom_sf"/>
</dbReference>
<dbReference type="Pfam" id="PF08659">
    <property type="entry name" value="KR"/>
    <property type="match status" value="1"/>
</dbReference>
<keyword evidence="7" id="KW-0511">Multifunctional enzyme</keyword>
<dbReference type="InterPro" id="IPR057326">
    <property type="entry name" value="KR_dom"/>
</dbReference>
<dbReference type="InterPro" id="IPR029063">
    <property type="entry name" value="SAM-dependent_MTases_sf"/>
</dbReference>
<feature type="active site" description="Proton acceptor; for dehydratase activity" evidence="8">
    <location>
        <position position="195"/>
    </location>
</feature>
<feature type="region of interest" description="Disordered" evidence="9">
    <location>
        <begin position="1704"/>
        <end position="1764"/>
    </location>
</feature>
<dbReference type="OrthoDB" id="329835at2759"/>
<dbReference type="SMART" id="SM00826">
    <property type="entry name" value="PKS_DH"/>
    <property type="match status" value="1"/>
</dbReference>
<keyword evidence="5" id="KW-0677">Repeat</keyword>
<dbReference type="PANTHER" id="PTHR43775">
    <property type="entry name" value="FATTY ACID SYNTHASE"/>
    <property type="match status" value="1"/>
</dbReference>
<evidence type="ECO:0000259" key="10">
    <source>
        <dbReference type="PROSITE" id="PS50075"/>
    </source>
</evidence>
<evidence type="ECO:0000256" key="2">
    <source>
        <dbReference type="ARBA" id="ARBA00022553"/>
    </source>
</evidence>
<evidence type="ECO:0000256" key="8">
    <source>
        <dbReference type="PROSITE-ProRule" id="PRU01363"/>
    </source>
</evidence>
<dbReference type="GO" id="GO:0016491">
    <property type="term" value="F:oxidoreductase activity"/>
    <property type="evidence" value="ECO:0007669"/>
    <property type="project" value="UniProtKB-KW"/>
</dbReference>
<sequence length="2208" mass="243540">MDAAPTSVWISSVFEGRVMKPEDLKAEYWADNLLSPVLFSFAVEQALVKHTPLEVGVEVGAHPALKNPTIQTIENCAGSPIPYTGCMERNKDDTESFSSCLGYLWSRFGSPAIDIDKLYSKLALQKSSSDLVKELPHYSWDHSRKYRKESRTLRSWLGGERPHLLLGKKLVHSSPSSVQWQNFVRQRDIDWLDGHSLQGQTVFPGAGYVVMAMEAAIKLSGDQEVGLLEVLDLSINKAVTFEDENSLVELNTTLSIDDSQSTDEFAVYKFTINSCLARESGLSSSAAGLVAVTYGPGALETLPEPQVEPPHLNNVSIDRFYNMLDEVGYGYHKQFRGVSSLRRGDSKACGTINFHRQQDGPRNLVMHPATLDVAFQSFIGAYTAPGDRRLRSLLVPTGIERIALNPWVSDKIHALSSTVNFTSTSAASVGNTVEGDIEVYDPETGATMLQVEGLSFRPFSPPSAAEDHEMFSKWDWAPLHPDPLLDNHKYHATEQDIEDVKVIERITYWYIKHFLSGVTTEDREHGSFTFKKQIHWCEHMLSEAKAGRNAWYQPDWDQDTRADVEDMIQKNVSHPFVRLIQRVGEGAVETLRESKNAFDLMDHDGLLTEFYGGTVSYGHSYNYYQTMLEQINHRYQNLDVLEIGAGTGGASRYFLNNDKLSFNSYTFTDISSAFFEQAAKEFERHADKMDFRPLDVRRDPTEQEFKAHSYDLIIASNVLHATPSLEETLKNVHKLLKPGGRLIVIEVAHREHTRIGFIFGLFVDWWAGHDEGRVLEPFISYDQWDVVLKKAGFSGIDGRTLDPDSRISPNGVFHTHAVDELVQRLDAPLAAPVRDSYPPLVVIGGSSPKTAGLVESLSGVFPARKMDRVATIKGVIDFDYQPGSTFIVLSDLDEHTFASDGFDDEQLDALQTLFNAAHNILWVTEDAWVQKPQQAMMIGFLRTLRMEYPDINIKVADFDKADSMRPEFLMETVFRLEDGAGWQDNGILWTQEPELFVKGSNVIVPRLKPDTAKNNRLNAVRRPILVNSDPKQDILSFEYDDNEPYFKHLDERFVPSVADECLAKVKTHYSLAKSVRIGQLGYLHLIQGEVVGAGAGSNETVVALSETNASFVQVPSNRLVTVGEPGEVKGADALAAISADLIAHTLVSDLSPGSTLLVFNPPALYVDPLVRRAVESSISLAFVSTKVSPETEGINWIRVHEKEPQRSLRRKIPRDTAVFYDLTEGKNPAGLNKRLARCLPVGCSVRHVDNLYQNVAKSVSTEAPSKMRDVLASAVGRTSKMAPANINNLPVLRCSDVAALKGDAAGTNAIIDWTSEQIIPSRVRSMEAGQTFVDNKTYLLVGLAGDLGRSIARFMVEHGARHIVLTSRSPKIDQRWIDEVTRLGGNIMVLAMDVSKEESVDAGLAQVRASSMPPIGGVAFGPLVLQDVMFKNMDLSMLEMVLAPKVTGARLLDERLSDPANPLDFFVMFSSFVMVSGNPGQAAYSAANAYTHALAQQRRARGLAGSTIDIGAVFGVGFIARAGREHEYDVVKFIFDEVNEWELHALFAEAVVAGRNKAIQDVEVITGMPYMDPINRDRIPYFDDPRFAYFKLSDRKARGDDAGGAIGSVKDRLLRADTMDAVRSIIIDGLSGRIRGALQLTAADELNLATPLIDQGVDSLSAVTVSSWFNKNLSIDIPLLKILGGASVNDLVDEAVSRLTPETIPLAHSDGSGSPDGLAQPGSTAQVVSDTTTPDTESSIQFDGAATPPSSVDDEEEAVEREAPLSITQEYAWKQQQLGLDAKTFNSTIGMYMKGPLNLDQLAWAFNRALQRNDAFRTAFIPSPDGSGSEKPIQFVMKTPYAKFEAVRVADKAAAEQGFKDLEGYQYDLAKGDTLKLVDFHWSPTDHLLVIAYHRLVGDGWTTEHLFVEAGQLYSGARLQPAPTYADFALRQRQQLASGEFTKDLDYWAQLFSTPPARLPLINVPGAKAGITKTSWAEHAASARLNPMIAVRIKDRSRKHKVTPMHYYLASMHVVLARLTGGSTDVAIGVADAMRPTLLDQATMGYFFNLLPLRFSYAPDMIFNEALAAAKEQMRLALLHSSVPYGAILDRLGLGDPSSAGDGSAHAPLFQAVFDYKQGQAESGSIGAASILDSRTPRAGSPYDFTLEMSDDPTKDPLITVKLNSERYAPEDAEVVLDAYLSTLSIFSRNPALRVEDGRLDQGAKARA</sequence>
<dbReference type="Gene3D" id="3.30.559.10">
    <property type="entry name" value="Chloramphenicol acetyltransferase-like domain"/>
    <property type="match status" value="1"/>
</dbReference>
<keyword evidence="4" id="KW-0808">Transferase</keyword>
<accession>A0A2P5I399</accession>
<dbReference type="InterPro" id="IPR042104">
    <property type="entry name" value="PKS_dehydratase_sf"/>
</dbReference>
<dbReference type="STRING" id="158607.A0A2P5I399"/>
<dbReference type="SUPFAM" id="SSF47336">
    <property type="entry name" value="ACP-like"/>
    <property type="match status" value="1"/>
</dbReference>
<dbReference type="SMART" id="SM00822">
    <property type="entry name" value="PKS_KR"/>
    <property type="match status" value="1"/>
</dbReference>
<dbReference type="SUPFAM" id="SSF52151">
    <property type="entry name" value="FabD/lysophospholipase-like"/>
    <property type="match status" value="1"/>
</dbReference>
<dbReference type="InterPro" id="IPR049551">
    <property type="entry name" value="PKS_DH_C"/>
</dbReference>
<dbReference type="InterPro" id="IPR001242">
    <property type="entry name" value="Condensation_dom"/>
</dbReference>
<dbReference type="EMBL" id="MAVT02000313">
    <property type="protein sequence ID" value="POS76977.1"/>
    <property type="molecule type" value="Genomic_DNA"/>
</dbReference>
<evidence type="ECO:0000256" key="4">
    <source>
        <dbReference type="ARBA" id="ARBA00022679"/>
    </source>
</evidence>
<dbReference type="SUPFAM" id="SSF53335">
    <property type="entry name" value="S-adenosyl-L-methionine-dependent methyltransferases"/>
    <property type="match status" value="1"/>
</dbReference>
<organism evidence="12 13">
    <name type="scientific">Diaporthe helianthi</name>
    <dbReference type="NCBI Taxonomy" id="158607"/>
    <lineage>
        <taxon>Eukaryota</taxon>
        <taxon>Fungi</taxon>
        <taxon>Dikarya</taxon>
        <taxon>Ascomycota</taxon>
        <taxon>Pezizomycotina</taxon>
        <taxon>Sordariomycetes</taxon>
        <taxon>Sordariomycetidae</taxon>
        <taxon>Diaporthales</taxon>
        <taxon>Diaporthaceae</taxon>
        <taxon>Diaporthe</taxon>
    </lineage>
</organism>
<dbReference type="PROSITE" id="PS52019">
    <property type="entry name" value="PKS_MFAS_DH"/>
    <property type="match status" value="1"/>
</dbReference>
<dbReference type="CDD" id="cd19532">
    <property type="entry name" value="C_PKS-NRPS"/>
    <property type="match status" value="1"/>
</dbReference>
<keyword evidence="6" id="KW-0560">Oxidoreductase</keyword>
<dbReference type="InterPro" id="IPR020807">
    <property type="entry name" value="PKS_DH"/>
</dbReference>
<dbReference type="InterPro" id="IPR049552">
    <property type="entry name" value="PKS_DH_N"/>
</dbReference>
<dbReference type="InterPro" id="IPR016035">
    <property type="entry name" value="Acyl_Trfase/lysoPLipase"/>
</dbReference>
<evidence type="ECO:0000313" key="12">
    <source>
        <dbReference type="EMBL" id="POS76977.1"/>
    </source>
</evidence>
<evidence type="ECO:0000259" key="11">
    <source>
        <dbReference type="PROSITE" id="PS52019"/>
    </source>
</evidence>
<proteinExistence type="predicted"/>
<dbReference type="InterPro" id="IPR036736">
    <property type="entry name" value="ACP-like_sf"/>
</dbReference>
<comment type="caution">
    <text evidence="12">The sequence shown here is derived from an EMBL/GenBank/DDBJ whole genome shotgun (WGS) entry which is preliminary data.</text>
</comment>
<dbReference type="SUPFAM" id="SSF52777">
    <property type="entry name" value="CoA-dependent acyltransferases"/>
    <property type="match status" value="2"/>
</dbReference>
<dbReference type="Gene3D" id="3.30.559.30">
    <property type="entry name" value="Nonribosomal peptide synthetase, condensation domain"/>
    <property type="match status" value="1"/>
</dbReference>
<feature type="region of interest" description="C-terminal hotdog fold" evidence="8">
    <location>
        <begin position="312"/>
        <end position="465"/>
    </location>
</feature>
<dbReference type="Gene3D" id="3.40.366.10">
    <property type="entry name" value="Malonyl-Coenzyme A Acyl Carrier Protein, domain 2"/>
    <property type="match status" value="1"/>
</dbReference>
<dbReference type="InterPro" id="IPR001227">
    <property type="entry name" value="Ac_transferase_dom_sf"/>
</dbReference>